<sequence length="267" mass="29420">MKISIPGRLARPKYKRVPIEKALFMNEDLREVPIEYIQDELARNGHKLLNVLDNISVPPLMPTNTIPSEVEIEVADAPADLPTHMLAVYKKDLAEGERNAVTMLAVHRCIWDINCAHVPSLPPSDPTPTSCSASFDAVRLTVPIVPLGLPAPDAFRELLCYLYTKRADELAAELLPVPPPSAAAGDDAMDRFARSLASELPRVELLQRMAHVRGVWRNACALGVFDDGLWAALDMAWDVYGKAVATNVPGEPLPVWEESLRSLSFAR</sequence>
<evidence type="ECO:0000313" key="2">
    <source>
        <dbReference type="Proteomes" id="UP000015241"/>
    </source>
</evidence>
<dbReference type="HOGENOM" id="CLU_059618_0_0_1"/>
<keyword evidence="2" id="KW-1185">Reference proteome</keyword>
<dbReference type="EMBL" id="KE504168">
    <property type="protein sequence ID" value="EPS98205.1"/>
    <property type="molecule type" value="Genomic_DNA"/>
</dbReference>
<protein>
    <submittedName>
        <fullName evidence="1">Uncharacterized protein</fullName>
    </submittedName>
</protein>
<dbReference type="eggNOG" id="ENOG502SCZS">
    <property type="taxonomic scope" value="Eukaryota"/>
</dbReference>
<gene>
    <name evidence="1" type="ORF">FOMPIDRAFT_1127030</name>
</gene>
<reference evidence="1 2" key="1">
    <citation type="journal article" date="2012" name="Science">
        <title>The Paleozoic origin of enzymatic lignin decomposition reconstructed from 31 fungal genomes.</title>
        <authorList>
            <person name="Floudas D."/>
            <person name="Binder M."/>
            <person name="Riley R."/>
            <person name="Barry K."/>
            <person name="Blanchette R.A."/>
            <person name="Henrissat B."/>
            <person name="Martinez A.T."/>
            <person name="Otillar R."/>
            <person name="Spatafora J.W."/>
            <person name="Yadav J.S."/>
            <person name="Aerts A."/>
            <person name="Benoit I."/>
            <person name="Boyd A."/>
            <person name="Carlson A."/>
            <person name="Copeland A."/>
            <person name="Coutinho P.M."/>
            <person name="de Vries R.P."/>
            <person name="Ferreira P."/>
            <person name="Findley K."/>
            <person name="Foster B."/>
            <person name="Gaskell J."/>
            <person name="Glotzer D."/>
            <person name="Gorecki P."/>
            <person name="Heitman J."/>
            <person name="Hesse C."/>
            <person name="Hori C."/>
            <person name="Igarashi K."/>
            <person name="Jurgens J.A."/>
            <person name="Kallen N."/>
            <person name="Kersten P."/>
            <person name="Kohler A."/>
            <person name="Kuees U."/>
            <person name="Kumar T.K.A."/>
            <person name="Kuo A."/>
            <person name="LaButti K."/>
            <person name="Larrondo L.F."/>
            <person name="Lindquist E."/>
            <person name="Ling A."/>
            <person name="Lombard V."/>
            <person name="Lucas S."/>
            <person name="Lundell T."/>
            <person name="Martin R."/>
            <person name="McLaughlin D.J."/>
            <person name="Morgenstern I."/>
            <person name="Morin E."/>
            <person name="Murat C."/>
            <person name="Nagy L.G."/>
            <person name="Nolan M."/>
            <person name="Ohm R.A."/>
            <person name="Patyshakuliyeva A."/>
            <person name="Rokas A."/>
            <person name="Ruiz-Duenas F.J."/>
            <person name="Sabat G."/>
            <person name="Salamov A."/>
            <person name="Samejima M."/>
            <person name="Schmutz J."/>
            <person name="Slot J.C."/>
            <person name="St John F."/>
            <person name="Stenlid J."/>
            <person name="Sun H."/>
            <person name="Sun S."/>
            <person name="Syed K."/>
            <person name="Tsang A."/>
            <person name="Wiebenga A."/>
            <person name="Young D."/>
            <person name="Pisabarro A."/>
            <person name="Eastwood D.C."/>
            <person name="Martin F."/>
            <person name="Cullen D."/>
            <person name="Grigoriev I.V."/>
            <person name="Hibbett D.S."/>
        </authorList>
    </citation>
    <scope>NUCLEOTIDE SEQUENCE</scope>
    <source>
        <strain evidence="2">FP-58527</strain>
    </source>
</reference>
<accession>S8F9F9</accession>
<dbReference type="InParanoid" id="S8F9F9"/>
<dbReference type="OrthoDB" id="2570975at2759"/>
<proteinExistence type="predicted"/>
<dbReference type="AlphaFoldDB" id="S8F9F9"/>
<dbReference type="Proteomes" id="UP000015241">
    <property type="component" value="Unassembled WGS sequence"/>
</dbReference>
<name>S8F9F9_FOMSC</name>
<organism evidence="1 2">
    <name type="scientific">Fomitopsis schrenkii</name>
    <name type="common">Brown rot fungus</name>
    <dbReference type="NCBI Taxonomy" id="2126942"/>
    <lineage>
        <taxon>Eukaryota</taxon>
        <taxon>Fungi</taxon>
        <taxon>Dikarya</taxon>
        <taxon>Basidiomycota</taxon>
        <taxon>Agaricomycotina</taxon>
        <taxon>Agaricomycetes</taxon>
        <taxon>Polyporales</taxon>
        <taxon>Fomitopsis</taxon>
    </lineage>
</organism>
<evidence type="ECO:0000313" key="1">
    <source>
        <dbReference type="EMBL" id="EPS98205.1"/>
    </source>
</evidence>